<gene>
    <name evidence="1" type="primary">FP1</name>
</gene>
<proteinExistence type="evidence at transcript level"/>
<reference evidence="1" key="1">
    <citation type="journal article" date="2015" name="PLoS ONE">
        <title>Validation of Reference Genes for Accurate Normalization of Gene Expression in Lilium davidii var. unicolor for Real Time Quantitative PCR.</title>
        <authorList>
            <person name="Li X."/>
            <person name="Cheng J."/>
            <person name="Zhang J."/>
            <person name="Teixeira da Silva J.A."/>
            <person name="Wang C."/>
            <person name="Sun H."/>
        </authorList>
    </citation>
    <scope>NUCLEOTIDE SEQUENCE</scope>
    <source>
        <tissue evidence="1">Bulb</tissue>
    </source>
</reference>
<dbReference type="Pfam" id="PF13516">
    <property type="entry name" value="LRR_6"/>
    <property type="match status" value="1"/>
</dbReference>
<dbReference type="Gene3D" id="3.80.10.10">
    <property type="entry name" value="Ribonuclease Inhibitor"/>
    <property type="match status" value="2"/>
</dbReference>
<name>A0A0S2I766_LILDA</name>
<organism evidence="1">
    <name type="scientific">Lilium davidii var. unicolor</name>
    <dbReference type="NCBI Taxonomy" id="1473204"/>
    <lineage>
        <taxon>Eukaryota</taxon>
        <taxon>Viridiplantae</taxon>
        <taxon>Streptophyta</taxon>
        <taxon>Embryophyta</taxon>
        <taxon>Tracheophyta</taxon>
        <taxon>Spermatophyta</taxon>
        <taxon>Magnoliopsida</taxon>
        <taxon>Liliopsida</taxon>
        <taxon>Liliales</taxon>
        <taxon>Liliaceae</taxon>
        <taxon>Lilium</taxon>
    </lineage>
</organism>
<dbReference type="FunFam" id="1.20.1280.50:FF:000022">
    <property type="entry name" value="F-box protein FBW2"/>
    <property type="match status" value="1"/>
</dbReference>
<dbReference type="SUPFAM" id="SSF52047">
    <property type="entry name" value="RNI-like"/>
    <property type="match status" value="1"/>
</dbReference>
<dbReference type="EMBL" id="KP861876">
    <property type="protein sequence ID" value="ALO18840.1"/>
    <property type="molecule type" value="mRNA"/>
</dbReference>
<protein>
    <submittedName>
        <fullName evidence="1">F-box protein</fullName>
    </submittedName>
</protein>
<evidence type="ECO:0000313" key="1">
    <source>
        <dbReference type="EMBL" id="ALO18840.1"/>
    </source>
</evidence>
<dbReference type="InterPro" id="IPR001611">
    <property type="entry name" value="Leu-rich_rpt"/>
</dbReference>
<dbReference type="PANTHER" id="PTHR38926">
    <property type="entry name" value="F-BOX DOMAIN CONTAINING PROTEIN, EXPRESSED"/>
    <property type="match status" value="1"/>
</dbReference>
<dbReference type="PANTHER" id="PTHR38926:SF80">
    <property type="entry name" value="F-BOX DOMAIN, LEUCINE-RICH REPEAT DOMAIN SUPERFAMILY"/>
    <property type="match status" value="1"/>
</dbReference>
<sequence length="303" mass="34389">MGEICEFRPWDELIPELLGQIIGRLSLQEKLTIAPLVCKEWAKTVVGPYSWWEIDISDWSLWRKPEKMDRMVRMLIDRSWGSFNRLAVSGLASEEIFAYIANHAGSLQTLELPRCEISDSIVEQVASRLSTVTFLDVSYCQKLGAPGLAIIGKNCKSLVGLKRAMHPLEVVEKFCQDDEAGAIATTMPKLRHLEVAYSLLTTGGVIEILSGCKDLEFLDLRGCWDVQLNQKYLKEKRPDLKVLGPEINDSYARDLWDDCSDDDSMDSWEDAGYWDDEQDLEGLEVRFYNGDSNYAIADFGWTV</sequence>
<dbReference type="Gene3D" id="1.20.1280.50">
    <property type="match status" value="1"/>
</dbReference>
<dbReference type="AlphaFoldDB" id="A0A0S2I766"/>
<dbReference type="InterPro" id="IPR032675">
    <property type="entry name" value="LRR_dom_sf"/>
</dbReference>
<accession>A0A0S2I766</accession>